<protein>
    <submittedName>
        <fullName evidence="1">Uncharacterized protein</fullName>
    </submittedName>
</protein>
<dbReference type="AlphaFoldDB" id="E6PY46"/>
<organism evidence="1">
    <name type="scientific">mine drainage metagenome</name>
    <dbReference type="NCBI Taxonomy" id="410659"/>
    <lineage>
        <taxon>unclassified sequences</taxon>
        <taxon>metagenomes</taxon>
        <taxon>ecological metagenomes</taxon>
    </lineage>
</organism>
<name>E6PY46_9ZZZZ</name>
<dbReference type="PROSITE" id="PS51257">
    <property type="entry name" value="PROKAR_LIPOPROTEIN"/>
    <property type="match status" value="1"/>
</dbReference>
<reference evidence="1" key="1">
    <citation type="submission" date="2009-10" db="EMBL/GenBank/DDBJ databases">
        <title>Diversity of trophic interactions inside an arsenic-rich microbial ecosystem.</title>
        <authorList>
            <person name="Bertin P.N."/>
            <person name="Heinrich-Salmeron A."/>
            <person name="Pelletier E."/>
            <person name="Goulhen-Chollet F."/>
            <person name="Arsene-Ploetze F."/>
            <person name="Gallien S."/>
            <person name="Calteau A."/>
            <person name="Vallenet D."/>
            <person name="Casiot C."/>
            <person name="Chane-Woon-Ming B."/>
            <person name="Giloteaux L."/>
            <person name="Barakat M."/>
            <person name="Bonnefoy V."/>
            <person name="Bruneel O."/>
            <person name="Chandler M."/>
            <person name="Cleiss J."/>
            <person name="Duran R."/>
            <person name="Elbaz-Poulichet F."/>
            <person name="Fonknechten N."/>
            <person name="Lauga B."/>
            <person name="Mornico D."/>
            <person name="Ortet P."/>
            <person name="Schaeffer C."/>
            <person name="Siguier P."/>
            <person name="Alexander Thil Smith A."/>
            <person name="Van Dorsselaer A."/>
            <person name="Weissenbach J."/>
            <person name="Medigue C."/>
            <person name="Le Paslier D."/>
        </authorList>
    </citation>
    <scope>NUCLEOTIDE SEQUENCE</scope>
</reference>
<proteinExistence type="predicted"/>
<gene>
    <name evidence="1" type="ORF">CARN3_0819</name>
</gene>
<accession>E6PY46</accession>
<dbReference type="EMBL" id="CABN01000063">
    <property type="protein sequence ID" value="CBH99855.1"/>
    <property type="molecule type" value="Genomic_DNA"/>
</dbReference>
<sequence>MARRNSLHQRPNTFAQTNLPISLFACGTAADHTFTLPQWPGFALPLTLVQQVFQS</sequence>
<comment type="caution">
    <text evidence="1">The sequence shown here is derived from an EMBL/GenBank/DDBJ whole genome shotgun (WGS) entry which is preliminary data.</text>
</comment>
<evidence type="ECO:0000313" key="1">
    <source>
        <dbReference type="EMBL" id="CBH99855.1"/>
    </source>
</evidence>